<reference evidence="1" key="1">
    <citation type="submission" date="2023-04" db="EMBL/GenBank/DDBJ databases">
        <title>A chromosome-level genome assembly of the parasitoid wasp Eretmocerus hayati.</title>
        <authorList>
            <person name="Zhong Y."/>
            <person name="Liu S."/>
            <person name="Liu Y."/>
        </authorList>
    </citation>
    <scope>NUCLEOTIDE SEQUENCE</scope>
    <source>
        <strain evidence="1">ZJU_SS_LIU_2023</strain>
    </source>
</reference>
<organism evidence="1 2">
    <name type="scientific">Eretmocerus hayati</name>
    <dbReference type="NCBI Taxonomy" id="131215"/>
    <lineage>
        <taxon>Eukaryota</taxon>
        <taxon>Metazoa</taxon>
        <taxon>Ecdysozoa</taxon>
        <taxon>Arthropoda</taxon>
        <taxon>Hexapoda</taxon>
        <taxon>Insecta</taxon>
        <taxon>Pterygota</taxon>
        <taxon>Neoptera</taxon>
        <taxon>Endopterygota</taxon>
        <taxon>Hymenoptera</taxon>
        <taxon>Apocrita</taxon>
        <taxon>Proctotrupomorpha</taxon>
        <taxon>Chalcidoidea</taxon>
        <taxon>Aphelinidae</taxon>
        <taxon>Aphelininae</taxon>
        <taxon>Eretmocerus</taxon>
    </lineage>
</organism>
<dbReference type="EMBL" id="CM056741">
    <property type="protein sequence ID" value="KAJ8685202.1"/>
    <property type="molecule type" value="Genomic_DNA"/>
</dbReference>
<protein>
    <submittedName>
        <fullName evidence="1">Uncharacterized protein</fullName>
    </submittedName>
</protein>
<name>A0ACC2PP78_9HYME</name>
<comment type="caution">
    <text evidence="1">The sequence shown here is derived from an EMBL/GenBank/DDBJ whole genome shotgun (WGS) entry which is preliminary data.</text>
</comment>
<accession>A0ACC2PP78</accession>
<gene>
    <name evidence="1" type="ORF">QAD02_020995</name>
</gene>
<evidence type="ECO:0000313" key="1">
    <source>
        <dbReference type="EMBL" id="KAJ8685202.1"/>
    </source>
</evidence>
<evidence type="ECO:0000313" key="2">
    <source>
        <dbReference type="Proteomes" id="UP001239111"/>
    </source>
</evidence>
<sequence length="246" mass="28173">MSHEFVKLTEELYSIVAMTYNIHQFIRLADAIEKWGPLWAHAAFCFESANHDLLKVIKSAKGVIMQILRGLSIQRSIKLLELMVYPNCSEAVVKFCETIKPTEINVSMVSKSIKYVGRSMRVEAELVNQFTLPNRSLIYNKVIKDGSIFMSTARENVRSCNYYARLRNFSFVKIHGFTTDQNSALEVTVCQTIHVNSDDLVHHIKKIDSFERSLTLVDTAELDRICVMVPVGLDNYLIPVPNQLYY</sequence>
<dbReference type="Proteomes" id="UP001239111">
    <property type="component" value="Chromosome 1"/>
</dbReference>
<keyword evidence="2" id="KW-1185">Reference proteome</keyword>
<proteinExistence type="predicted"/>